<dbReference type="AlphaFoldDB" id="A0A0F9L0I0"/>
<proteinExistence type="predicted"/>
<reference evidence="1" key="1">
    <citation type="journal article" date="2015" name="Nature">
        <title>Complex archaea that bridge the gap between prokaryotes and eukaryotes.</title>
        <authorList>
            <person name="Spang A."/>
            <person name="Saw J.H."/>
            <person name="Jorgensen S.L."/>
            <person name="Zaremba-Niedzwiedzka K."/>
            <person name="Martijn J."/>
            <person name="Lind A.E."/>
            <person name="van Eijk R."/>
            <person name="Schleper C."/>
            <person name="Guy L."/>
            <person name="Ettema T.J."/>
        </authorList>
    </citation>
    <scope>NUCLEOTIDE SEQUENCE</scope>
</reference>
<sequence length="61" mass="7183">MSYRKHRIAELLDGMLRAIHAGEPTDAFEYARQAVRLIHDSERQALARRKGIDVRRLRRPD</sequence>
<organism evidence="1">
    <name type="scientific">marine sediment metagenome</name>
    <dbReference type="NCBI Taxonomy" id="412755"/>
    <lineage>
        <taxon>unclassified sequences</taxon>
        <taxon>metagenomes</taxon>
        <taxon>ecological metagenomes</taxon>
    </lineage>
</organism>
<comment type="caution">
    <text evidence="1">The sequence shown here is derived from an EMBL/GenBank/DDBJ whole genome shotgun (WGS) entry which is preliminary data.</text>
</comment>
<accession>A0A0F9L0I0</accession>
<evidence type="ECO:0000313" key="1">
    <source>
        <dbReference type="EMBL" id="KKM80491.1"/>
    </source>
</evidence>
<gene>
    <name evidence="1" type="ORF">LCGC14_1339370</name>
</gene>
<dbReference type="EMBL" id="LAZR01008173">
    <property type="protein sequence ID" value="KKM80491.1"/>
    <property type="molecule type" value="Genomic_DNA"/>
</dbReference>
<protein>
    <submittedName>
        <fullName evidence="1">Uncharacterized protein</fullName>
    </submittedName>
</protein>
<name>A0A0F9L0I0_9ZZZZ</name>